<dbReference type="EMBL" id="JBHSJG010000056">
    <property type="protein sequence ID" value="MFC4989937.1"/>
    <property type="molecule type" value="Genomic_DNA"/>
</dbReference>
<dbReference type="InterPro" id="IPR002033">
    <property type="entry name" value="TatC"/>
</dbReference>
<evidence type="ECO:0000256" key="5">
    <source>
        <dbReference type="HAMAP-Rule" id="MF_00902"/>
    </source>
</evidence>
<dbReference type="PRINTS" id="PR01840">
    <property type="entry name" value="TATCFAMILY"/>
</dbReference>
<feature type="transmembrane region" description="Helical" evidence="5">
    <location>
        <begin position="633"/>
        <end position="657"/>
    </location>
</feature>
<dbReference type="PANTHER" id="PTHR30371:SF0">
    <property type="entry name" value="SEC-INDEPENDENT PROTEIN TRANSLOCASE PROTEIN TATC, CHLOROPLASTIC-RELATED"/>
    <property type="match status" value="1"/>
</dbReference>
<evidence type="ECO:0000256" key="3">
    <source>
        <dbReference type="ARBA" id="ARBA00022989"/>
    </source>
</evidence>
<sequence>MSSAVDEDTLRAIDSGRQTIAEVLSVAQNHLQKIFIVFVIGFIGSFYALRIYVWEFLKATAEAEMSSQLAGQTDVITRTPFEVILLQAKIGMIVGAIVSIPAVLYFARKPIRERGYESAIPISTASIVGFVVSALGLFCLGIVYAYVVFFPFAFEFLAGNADSAGVNPNFGITEFTNFMALLTISFGLAAQLPLFMGALAYTEIVPYETFRDKWRHSIVAIAVFGALFSPPDPFTLVMWMIPLTALYAFSLGLAKLLTNTRRRGAAEAIGGTSLLRKRALQAGGILGVVWLAVAGFVEFGGFDVLEDELYPFLPELIRPGGPTALETLGAEYGTVGAFLAGLLVAAVIGFLALFVYTIKVLQEPVHPRIDQIRTGEPEEIDIDVLDADAIDAVPPQAFLEMDEDEAMDHARQAMFDDDREKAQAILDRFDTLHAEDEGPTAEGEGGAAGAVAGDAATAGETAGGGSEGPPAPEEEEGNVFSSTAADILNSFTEEETTEEDIGGYAYDIAFIFQSLTSRMFRIVGLFMVVMGGVFMGLYSGGLGWVLETFVSNVPRELLVSLAELRGTNVSPDADTQTLIQEGDFVIALHPVEVLIFEVKVSVIAGIIAVLPLILYYAWPALKERGLARGDRRVFVLWGGGLIAGFAVGTFLGFFWIAPSVISYLISDSIDAGMVISYRIKHFIWMVIFTTIGIGFLLNIVVTMALFHVGGLVPYRTMLRGWRVVIVAIFTVAAFATPSGILTMLLFAFPIAFTYLLGLGILYVLTAGGRFFGGKRKGPTLDTGLLNR</sequence>
<evidence type="ECO:0000256" key="2">
    <source>
        <dbReference type="ARBA" id="ARBA00022692"/>
    </source>
</evidence>
<comment type="caution">
    <text evidence="7">The sequence shown here is derived from an EMBL/GenBank/DDBJ whole genome shotgun (WGS) entry which is preliminary data.</text>
</comment>
<dbReference type="AlphaFoldDB" id="A0ABD5QJJ9"/>
<dbReference type="HAMAP" id="MF_00902">
    <property type="entry name" value="TatC"/>
    <property type="match status" value="1"/>
</dbReference>
<dbReference type="GO" id="GO:0033281">
    <property type="term" value="C:TAT protein transport complex"/>
    <property type="evidence" value="ECO:0007669"/>
    <property type="project" value="UniProtKB-UniRule"/>
</dbReference>
<name>A0ABD5QJJ9_9EURY</name>
<keyword evidence="2 5" id="KW-0812">Transmembrane</keyword>
<reference evidence="7 8" key="1">
    <citation type="journal article" date="2019" name="Int. J. Syst. Evol. Microbiol.">
        <title>The Global Catalogue of Microorganisms (GCM) 10K type strain sequencing project: providing services to taxonomists for standard genome sequencing and annotation.</title>
        <authorList>
            <consortium name="The Broad Institute Genomics Platform"/>
            <consortium name="The Broad Institute Genome Sequencing Center for Infectious Disease"/>
            <person name="Wu L."/>
            <person name="Ma J."/>
        </authorList>
    </citation>
    <scope>NUCLEOTIDE SEQUENCE [LARGE SCALE GENOMIC DNA]</scope>
    <source>
        <strain evidence="7 8">CGMCC 1.15824</strain>
    </source>
</reference>
<comment type="function">
    <text evidence="5">Part of the twin-arginine translocation (Tat) system that transports large folded proteins containing a characteristic twin-arginine motif in their signal peptide across membranes.</text>
</comment>
<feature type="transmembrane region" description="Helical" evidence="5">
    <location>
        <begin position="746"/>
        <end position="766"/>
    </location>
</feature>
<comment type="subcellular location">
    <subcellularLocation>
        <location evidence="5">Cell membrane</location>
        <topology evidence="5">Multi-pass membrane protein</topology>
    </subcellularLocation>
    <subcellularLocation>
        <location evidence="1">Membrane</location>
        <topology evidence="1">Multi-pass membrane protein</topology>
    </subcellularLocation>
</comment>
<keyword evidence="5" id="KW-0653">Protein transport</keyword>
<comment type="caution">
    <text evidence="5">Lacks conserved residue(s) required for the propagation of feature annotation.</text>
</comment>
<evidence type="ECO:0000313" key="8">
    <source>
        <dbReference type="Proteomes" id="UP001595925"/>
    </source>
</evidence>
<dbReference type="GO" id="GO:0008320">
    <property type="term" value="F:protein transmembrane transporter activity"/>
    <property type="evidence" value="ECO:0007669"/>
    <property type="project" value="UniProtKB-UniRule"/>
</dbReference>
<dbReference type="Pfam" id="PF00902">
    <property type="entry name" value="TatC"/>
    <property type="match status" value="2"/>
</dbReference>
<feature type="transmembrane region" description="Helical" evidence="5">
    <location>
        <begin position="34"/>
        <end position="53"/>
    </location>
</feature>
<feature type="transmembrane region" description="Helical" evidence="5">
    <location>
        <begin position="119"/>
        <end position="147"/>
    </location>
</feature>
<proteinExistence type="inferred from homology"/>
<evidence type="ECO:0000313" key="7">
    <source>
        <dbReference type="EMBL" id="MFC4989937.1"/>
    </source>
</evidence>
<feature type="transmembrane region" description="Helical" evidence="5">
    <location>
        <begin position="682"/>
        <end position="708"/>
    </location>
</feature>
<keyword evidence="3 5" id="KW-1133">Transmembrane helix</keyword>
<feature type="transmembrane region" description="Helical" evidence="5">
    <location>
        <begin position="279"/>
        <end position="302"/>
    </location>
</feature>
<keyword evidence="4 5" id="KW-0472">Membrane</keyword>
<feature type="region of interest" description="Disordered" evidence="6">
    <location>
        <begin position="457"/>
        <end position="478"/>
    </location>
</feature>
<keyword evidence="5" id="KW-1003">Cell membrane</keyword>
<feature type="transmembrane region" description="Helical" evidence="5">
    <location>
        <begin position="84"/>
        <end position="107"/>
    </location>
</feature>
<feature type="transmembrane region" description="Helical" evidence="5">
    <location>
        <begin position="600"/>
        <end position="621"/>
    </location>
</feature>
<feature type="transmembrane region" description="Helical" evidence="5">
    <location>
        <begin position="720"/>
        <end position="740"/>
    </location>
</feature>
<feature type="transmembrane region" description="Helical" evidence="5">
    <location>
        <begin position="522"/>
        <end position="546"/>
    </location>
</feature>
<evidence type="ECO:0000256" key="4">
    <source>
        <dbReference type="ARBA" id="ARBA00023136"/>
    </source>
</evidence>
<feature type="transmembrane region" description="Helical" evidence="5">
    <location>
        <begin position="236"/>
        <end position="258"/>
    </location>
</feature>
<dbReference type="Proteomes" id="UP001595925">
    <property type="component" value="Unassembled WGS sequence"/>
</dbReference>
<evidence type="ECO:0000256" key="1">
    <source>
        <dbReference type="ARBA" id="ARBA00004141"/>
    </source>
</evidence>
<gene>
    <name evidence="5" type="primary">tatC</name>
    <name evidence="7" type="ORF">ACFPFO_19655</name>
</gene>
<dbReference type="PANTHER" id="PTHR30371">
    <property type="entry name" value="SEC-INDEPENDENT PROTEIN TRANSLOCASE PROTEIN TATC"/>
    <property type="match status" value="1"/>
</dbReference>
<keyword evidence="8" id="KW-1185">Reference proteome</keyword>
<comment type="subunit">
    <text evidence="5">Forms a complex with TatA.</text>
</comment>
<organism evidence="7 8">
    <name type="scientific">Saliphagus infecundisoli</name>
    <dbReference type="NCBI Taxonomy" id="1849069"/>
    <lineage>
        <taxon>Archaea</taxon>
        <taxon>Methanobacteriati</taxon>
        <taxon>Methanobacteriota</taxon>
        <taxon>Stenosarchaea group</taxon>
        <taxon>Halobacteria</taxon>
        <taxon>Halobacteriales</taxon>
        <taxon>Natrialbaceae</taxon>
        <taxon>Saliphagus</taxon>
    </lineage>
</organism>
<feature type="transmembrane region" description="Helical" evidence="5">
    <location>
        <begin position="214"/>
        <end position="230"/>
    </location>
</feature>
<dbReference type="RefSeq" id="WP_224827640.1">
    <property type="nucleotide sequence ID" value="NZ_JAIVEF010000002.1"/>
</dbReference>
<keyword evidence="5" id="KW-0813">Transport</keyword>
<comment type="similarity">
    <text evidence="5">Belongs to the TatC family.</text>
</comment>
<feature type="transmembrane region" description="Helical" evidence="5">
    <location>
        <begin position="335"/>
        <end position="358"/>
    </location>
</feature>
<accession>A0ABD5QJJ9</accession>
<feature type="transmembrane region" description="Helical" evidence="5">
    <location>
        <begin position="178"/>
        <end position="202"/>
    </location>
</feature>
<protein>
    <recommendedName>
        <fullName evidence="5">Sec-independent protein translocase protein TatC</fullName>
    </recommendedName>
</protein>
<evidence type="ECO:0000256" key="6">
    <source>
        <dbReference type="SAM" id="MobiDB-lite"/>
    </source>
</evidence>
<keyword evidence="5" id="KW-0811">Translocation</keyword>
<dbReference type="GO" id="GO:0043953">
    <property type="term" value="P:protein transport by the Tat complex"/>
    <property type="evidence" value="ECO:0007669"/>
    <property type="project" value="UniProtKB-UniRule"/>
</dbReference>